<dbReference type="Proteomes" id="UP000472261">
    <property type="component" value="Unplaced"/>
</dbReference>
<dbReference type="PROSITE" id="PS50850">
    <property type="entry name" value="MFS"/>
    <property type="match status" value="1"/>
</dbReference>
<reference evidence="13" key="2">
    <citation type="submission" date="2025-09" db="UniProtKB">
        <authorList>
            <consortium name="Ensembl"/>
        </authorList>
    </citation>
    <scope>IDENTIFICATION</scope>
</reference>
<dbReference type="GO" id="GO:0016020">
    <property type="term" value="C:membrane"/>
    <property type="evidence" value="ECO:0007669"/>
    <property type="project" value="InterPro"/>
</dbReference>
<feature type="transmembrane region" description="Helical" evidence="11">
    <location>
        <begin position="186"/>
        <end position="208"/>
    </location>
</feature>
<evidence type="ECO:0000256" key="7">
    <source>
        <dbReference type="ARBA" id="ARBA00022989"/>
    </source>
</evidence>
<dbReference type="GO" id="GO:0012505">
    <property type="term" value="C:endomembrane system"/>
    <property type="evidence" value="ECO:0007669"/>
    <property type="project" value="UniProtKB-SubCell"/>
</dbReference>
<feature type="transmembrane region" description="Helical" evidence="11">
    <location>
        <begin position="220"/>
        <end position="244"/>
    </location>
</feature>
<feature type="transmembrane region" description="Helical" evidence="11">
    <location>
        <begin position="392"/>
        <end position="411"/>
    </location>
</feature>
<dbReference type="PANTHER" id="PTHR24064">
    <property type="entry name" value="SOLUTE CARRIER FAMILY 22 MEMBER"/>
    <property type="match status" value="1"/>
</dbReference>
<evidence type="ECO:0000256" key="8">
    <source>
        <dbReference type="ARBA" id="ARBA00023065"/>
    </source>
</evidence>
<evidence type="ECO:0000256" key="5">
    <source>
        <dbReference type="ARBA" id="ARBA00022741"/>
    </source>
</evidence>
<feature type="transmembrane region" description="Helical" evidence="11">
    <location>
        <begin position="250"/>
        <end position="268"/>
    </location>
</feature>
<proteinExistence type="inferred from homology"/>
<evidence type="ECO:0000256" key="4">
    <source>
        <dbReference type="ARBA" id="ARBA00022692"/>
    </source>
</evidence>
<dbReference type="FunFam" id="1.20.1250.20:FF:000070">
    <property type="entry name" value="Solute carrier family 22 member 5"/>
    <property type="match status" value="1"/>
</dbReference>
<dbReference type="AlphaFoldDB" id="A0A669PY76"/>
<keyword evidence="3" id="KW-0813">Transport</keyword>
<dbReference type="Ensembl" id="ENSPCLT00000016552.1">
    <property type="protein sequence ID" value="ENSPCLP00000012450.1"/>
    <property type="gene ID" value="ENSPCLG00000010234.1"/>
</dbReference>
<evidence type="ECO:0000313" key="14">
    <source>
        <dbReference type="Proteomes" id="UP000472261"/>
    </source>
</evidence>
<feature type="transmembrane region" description="Helical" evidence="11">
    <location>
        <begin position="20"/>
        <end position="43"/>
    </location>
</feature>
<feature type="transmembrane region" description="Helical" evidence="11">
    <location>
        <begin position="363"/>
        <end position="385"/>
    </location>
</feature>
<evidence type="ECO:0000256" key="3">
    <source>
        <dbReference type="ARBA" id="ARBA00022448"/>
    </source>
</evidence>
<name>A0A669PY76_PHACC</name>
<keyword evidence="8" id="KW-0406">Ion transport</keyword>
<keyword evidence="14" id="KW-1185">Reference proteome</keyword>
<keyword evidence="4 11" id="KW-0812">Transmembrane</keyword>
<feature type="domain" description="Major facilitator superfamily (MFS) profile" evidence="12">
    <location>
        <begin position="88"/>
        <end position="505"/>
    </location>
</feature>
<sequence>MRDYEEVTAFLGEWGRFQRLVFFLLSASIIPNGFNGMSAVFLAGTPEHRCAVPPGANLSEEWRNASIPLELRGGLTEPSRCSRYRLDVLLNLSALGLRPGIDVHLAELEQEPCLDGWEYSRDVYRSTIVSEVRGCEVPHFKPQLDPVFPTVSLSFPRFGRKSILFLTMAVQTGFSFLQIFSTSWEMFTVLFLIVGMGQISNYVVAFILGTEILGKSVRIIFSTLGVCIFFAIGYMLLPLFAYFIRDWRMLLLALTLPGLLCVPLWWIIPESPRWLISQGRYKEAEVIIRKAAKINNTPAPAVLFDAAEMQDSKPQQQQKAILLDLFRTRNIATITIMSLLLWFFTSVGYFGLSLNTPNLHGDAYINCFLSAVIEVPAYIIAWLLLRSLPRRYSISGTLVLGGGVVLFIKLVPMDLNVLSLCLVMLGKFGITAAFSMLYVYNVELYPTLVRNMAVGATSTASRLGSIIAPYFVYLGAYDRYLPYILMGSLTVLIGILTLFLPESYGNALPESFEQMLKVKCFRNGQHTTGIRNSKESTKTLTTPL</sequence>
<keyword evidence="5" id="KW-0547">Nucleotide-binding</keyword>
<evidence type="ECO:0000313" key="13">
    <source>
        <dbReference type="Ensembl" id="ENSPCLP00000012450.1"/>
    </source>
</evidence>
<evidence type="ECO:0000256" key="2">
    <source>
        <dbReference type="ARBA" id="ARBA00009203"/>
    </source>
</evidence>
<dbReference type="InterPro" id="IPR036259">
    <property type="entry name" value="MFS_trans_sf"/>
</dbReference>
<evidence type="ECO:0000256" key="11">
    <source>
        <dbReference type="SAM" id="Phobius"/>
    </source>
</evidence>
<dbReference type="GO" id="GO:0005524">
    <property type="term" value="F:ATP binding"/>
    <property type="evidence" value="ECO:0007669"/>
    <property type="project" value="UniProtKB-KW"/>
</dbReference>
<evidence type="ECO:0000256" key="6">
    <source>
        <dbReference type="ARBA" id="ARBA00022840"/>
    </source>
</evidence>
<dbReference type="Gene3D" id="1.20.1250.20">
    <property type="entry name" value="MFS general substrate transporter like domains"/>
    <property type="match status" value="1"/>
</dbReference>
<feature type="transmembrane region" description="Helical" evidence="11">
    <location>
        <begin position="331"/>
        <end position="351"/>
    </location>
</feature>
<evidence type="ECO:0000256" key="9">
    <source>
        <dbReference type="ARBA" id="ARBA00023136"/>
    </source>
</evidence>
<keyword evidence="6" id="KW-0067">ATP-binding</keyword>
<feature type="transmembrane region" description="Helical" evidence="11">
    <location>
        <begin position="480"/>
        <end position="500"/>
    </location>
</feature>
<evidence type="ECO:0000259" key="12">
    <source>
        <dbReference type="PROSITE" id="PS50850"/>
    </source>
</evidence>
<gene>
    <name evidence="13" type="primary">SLC22A4</name>
</gene>
<feature type="transmembrane region" description="Helical" evidence="11">
    <location>
        <begin position="417"/>
        <end position="440"/>
    </location>
</feature>
<dbReference type="SUPFAM" id="SSF103473">
    <property type="entry name" value="MFS general substrate transporter"/>
    <property type="match status" value="1"/>
</dbReference>
<feature type="transmembrane region" description="Helical" evidence="11">
    <location>
        <begin position="163"/>
        <end position="180"/>
    </location>
</feature>
<dbReference type="GO" id="GO:0015651">
    <property type="term" value="F:quaternary ammonium group transmembrane transporter activity"/>
    <property type="evidence" value="ECO:0007669"/>
    <property type="project" value="UniProtKB-ARBA"/>
</dbReference>
<feature type="transmembrane region" description="Helical" evidence="11">
    <location>
        <begin position="452"/>
        <end position="474"/>
    </location>
</feature>
<dbReference type="InterPro" id="IPR020846">
    <property type="entry name" value="MFS_dom"/>
</dbReference>
<keyword evidence="10" id="KW-0325">Glycoprotein</keyword>
<comment type="subcellular location">
    <subcellularLocation>
        <location evidence="1">Endomembrane system</location>
        <topology evidence="1">Multi-pass membrane protein</topology>
    </subcellularLocation>
</comment>
<reference evidence="13" key="1">
    <citation type="submission" date="2025-08" db="UniProtKB">
        <authorList>
            <consortium name="Ensembl"/>
        </authorList>
    </citation>
    <scope>IDENTIFICATION</scope>
</reference>
<dbReference type="InterPro" id="IPR005828">
    <property type="entry name" value="MFS_sugar_transport-like"/>
</dbReference>
<dbReference type="Pfam" id="PF00083">
    <property type="entry name" value="Sugar_tr"/>
    <property type="match status" value="1"/>
</dbReference>
<keyword evidence="7 11" id="KW-1133">Transmembrane helix</keyword>
<accession>A0A669PY76</accession>
<dbReference type="GO" id="GO:0006811">
    <property type="term" value="P:monoatomic ion transport"/>
    <property type="evidence" value="ECO:0007669"/>
    <property type="project" value="UniProtKB-KW"/>
</dbReference>
<protein>
    <recommendedName>
        <fullName evidence="12">Major facilitator superfamily (MFS) profile domain-containing protein</fullName>
    </recommendedName>
</protein>
<evidence type="ECO:0000256" key="1">
    <source>
        <dbReference type="ARBA" id="ARBA00004127"/>
    </source>
</evidence>
<comment type="similarity">
    <text evidence="2">Belongs to the major facilitator (TC 2.A.1) superfamily. Organic cation transporter (TC 2.A.1.19) family.</text>
</comment>
<evidence type="ECO:0000256" key="10">
    <source>
        <dbReference type="ARBA" id="ARBA00023180"/>
    </source>
</evidence>
<keyword evidence="9 11" id="KW-0472">Membrane</keyword>
<organism evidence="13 14">
    <name type="scientific">Phasianus colchicus</name>
    <name type="common">Common pheasant</name>
    <dbReference type="NCBI Taxonomy" id="9054"/>
    <lineage>
        <taxon>Eukaryota</taxon>
        <taxon>Metazoa</taxon>
        <taxon>Chordata</taxon>
        <taxon>Craniata</taxon>
        <taxon>Vertebrata</taxon>
        <taxon>Euteleostomi</taxon>
        <taxon>Archelosauria</taxon>
        <taxon>Archosauria</taxon>
        <taxon>Dinosauria</taxon>
        <taxon>Saurischia</taxon>
        <taxon>Theropoda</taxon>
        <taxon>Coelurosauria</taxon>
        <taxon>Aves</taxon>
        <taxon>Neognathae</taxon>
        <taxon>Galloanserae</taxon>
        <taxon>Galliformes</taxon>
        <taxon>Phasianidae</taxon>
        <taxon>Phasianinae</taxon>
        <taxon>Phasianus</taxon>
    </lineage>
</organism>